<organism evidence="2 3">
    <name type="scientific">Brassica rapa subsp. trilocularis</name>
    <dbReference type="NCBI Taxonomy" id="1813537"/>
    <lineage>
        <taxon>Eukaryota</taxon>
        <taxon>Viridiplantae</taxon>
        <taxon>Streptophyta</taxon>
        <taxon>Embryophyta</taxon>
        <taxon>Tracheophyta</taxon>
        <taxon>Spermatophyta</taxon>
        <taxon>Magnoliopsida</taxon>
        <taxon>eudicotyledons</taxon>
        <taxon>Gunneridae</taxon>
        <taxon>Pentapetalae</taxon>
        <taxon>rosids</taxon>
        <taxon>malvids</taxon>
        <taxon>Brassicales</taxon>
        <taxon>Brassicaceae</taxon>
        <taxon>Brassiceae</taxon>
        <taxon>Brassica</taxon>
    </lineage>
</organism>
<sequence length="98" mass="10989">MKTYSASSPLIHATIIGQMKHNGLALLVMGLIINFIMVLKYIIQIISDVVSYVHGLQELMEFGLREGIGIHQGGFSLGRQSSILFYIVLLFFCNSYKH</sequence>
<feature type="transmembrane region" description="Helical" evidence="1">
    <location>
        <begin position="77"/>
        <end position="96"/>
    </location>
</feature>
<evidence type="ECO:0000256" key="1">
    <source>
        <dbReference type="SAM" id="Phobius"/>
    </source>
</evidence>
<comment type="caution">
    <text evidence="2">The sequence shown here is derived from an EMBL/GenBank/DDBJ whole genome shotgun (WGS) entry which is preliminary data.</text>
</comment>
<name>A0ABQ7MM85_BRACM</name>
<keyword evidence="3" id="KW-1185">Reference proteome</keyword>
<feature type="transmembrane region" description="Helical" evidence="1">
    <location>
        <begin position="24"/>
        <end position="43"/>
    </location>
</feature>
<reference evidence="2 3" key="1">
    <citation type="submission" date="2021-03" db="EMBL/GenBank/DDBJ databases">
        <authorList>
            <person name="King G.J."/>
            <person name="Bancroft I."/>
            <person name="Baten A."/>
            <person name="Bloomfield J."/>
            <person name="Borpatragohain P."/>
            <person name="He Z."/>
            <person name="Irish N."/>
            <person name="Irwin J."/>
            <person name="Liu K."/>
            <person name="Mauleon R.P."/>
            <person name="Moore J."/>
            <person name="Morris R."/>
            <person name="Ostergaard L."/>
            <person name="Wang B."/>
            <person name="Wells R."/>
        </authorList>
    </citation>
    <scope>NUCLEOTIDE SEQUENCE [LARGE SCALE GENOMIC DNA]</scope>
    <source>
        <strain evidence="2">R-o-18</strain>
        <tissue evidence="2">Leaf</tissue>
    </source>
</reference>
<proteinExistence type="predicted"/>
<dbReference type="EMBL" id="JADBGQ010000004">
    <property type="protein sequence ID" value="KAG5399844.1"/>
    <property type="molecule type" value="Genomic_DNA"/>
</dbReference>
<protein>
    <submittedName>
        <fullName evidence="2">Uncharacterized protein</fullName>
    </submittedName>
</protein>
<accession>A0ABQ7MM85</accession>
<gene>
    <name evidence="2" type="primary">A04p004940.1_BraROA</name>
    <name evidence="2" type="ORF">IGI04_014451</name>
</gene>
<dbReference type="Proteomes" id="UP000823674">
    <property type="component" value="Chromosome A04"/>
</dbReference>
<evidence type="ECO:0000313" key="2">
    <source>
        <dbReference type="EMBL" id="KAG5399844.1"/>
    </source>
</evidence>
<keyword evidence="1" id="KW-1133">Transmembrane helix</keyword>
<evidence type="ECO:0000313" key="3">
    <source>
        <dbReference type="Proteomes" id="UP000823674"/>
    </source>
</evidence>
<keyword evidence="1" id="KW-0472">Membrane</keyword>
<keyword evidence="1" id="KW-0812">Transmembrane</keyword>